<evidence type="ECO:0000256" key="2">
    <source>
        <dbReference type="ARBA" id="ARBA00022679"/>
    </source>
</evidence>
<name>A0A6J3MEH1_9PEZI</name>
<dbReference type="InterPro" id="IPR029063">
    <property type="entry name" value="SAM-dependent_MTases_sf"/>
</dbReference>
<dbReference type="GeneID" id="54364055"/>
<proteinExistence type="predicted"/>
<organism evidence="6">
    <name type="scientific">Dissoconium aciculare CBS 342.82</name>
    <dbReference type="NCBI Taxonomy" id="1314786"/>
    <lineage>
        <taxon>Eukaryota</taxon>
        <taxon>Fungi</taxon>
        <taxon>Dikarya</taxon>
        <taxon>Ascomycota</taxon>
        <taxon>Pezizomycotina</taxon>
        <taxon>Dothideomycetes</taxon>
        <taxon>Dothideomycetidae</taxon>
        <taxon>Mycosphaerellales</taxon>
        <taxon>Dissoconiaceae</taxon>
        <taxon>Dissoconium</taxon>
    </lineage>
</organism>
<keyword evidence="1 6" id="KW-0489">Methyltransferase</keyword>
<dbReference type="GO" id="GO:0032259">
    <property type="term" value="P:methylation"/>
    <property type="evidence" value="ECO:0007669"/>
    <property type="project" value="UniProtKB-KW"/>
</dbReference>
<dbReference type="GO" id="GO:0008171">
    <property type="term" value="F:O-methyltransferase activity"/>
    <property type="evidence" value="ECO:0007669"/>
    <property type="project" value="InterPro"/>
</dbReference>
<evidence type="ECO:0000313" key="5">
    <source>
        <dbReference type="Proteomes" id="UP000504637"/>
    </source>
</evidence>
<evidence type="ECO:0000313" key="6">
    <source>
        <dbReference type="RefSeq" id="XP_033463436.1"/>
    </source>
</evidence>
<keyword evidence="2" id="KW-0808">Transferase</keyword>
<dbReference type="InterPro" id="IPR001077">
    <property type="entry name" value="COMT_C"/>
</dbReference>
<dbReference type="PANTHER" id="PTHR43712:SF12">
    <property type="entry name" value="STERIGMATOCYSTIN 8-O-METHYLTRANSFERASE"/>
    <property type="match status" value="1"/>
</dbReference>
<reference evidence="6" key="1">
    <citation type="submission" date="2020-01" db="EMBL/GenBank/DDBJ databases">
        <authorList>
            <consortium name="DOE Joint Genome Institute"/>
            <person name="Haridas S."/>
            <person name="Albert R."/>
            <person name="Binder M."/>
            <person name="Bloem J."/>
            <person name="Labutti K."/>
            <person name="Salamov A."/>
            <person name="Andreopoulos B."/>
            <person name="Baker S.E."/>
            <person name="Barry K."/>
            <person name="Bills G."/>
            <person name="Bluhm B.H."/>
            <person name="Cannon C."/>
            <person name="Castanera R."/>
            <person name="Culley D.E."/>
            <person name="Daum C."/>
            <person name="Ezra D."/>
            <person name="Gonzalez J.B."/>
            <person name="Henrissat B."/>
            <person name="Kuo A."/>
            <person name="Liang C."/>
            <person name="Lipzen A."/>
            <person name="Lutzoni F."/>
            <person name="Magnuson J."/>
            <person name="Mondo S."/>
            <person name="Nolan M."/>
            <person name="Ohm R."/>
            <person name="Pangilinan J."/>
            <person name="Park H.-J."/>
            <person name="Ramirez L."/>
            <person name="Alfaro M."/>
            <person name="Sun H."/>
            <person name="Tritt A."/>
            <person name="Yoshinaga Y."/>
            <person name="Zwiers L.-H."/>
            <person name="Turgeon B.G."/>
            <person name="Goodwin S.B."/>
            <person name="Spatafora J.W."/>
            <person name="Crous P.W."/>
            <person name="Grigoriev I.V."/>
        </authorList>
    </citation>
    <scope>NUCLEOTIDE SEQUENCE</scope>
    <source>
        <strain evidence="6">CBS 342.82</strain>
    </source>
</reference>
<gene>
    <name evidence="6" type="ORF">K489DRAFT_386749</name>
</gene>
<dbReference type="AlphaFoldDB" id="A0A6J3MEH1"/>
<keyword evidence="3" id="KW-0949">S-adenosyl-L-methionine</keyword>
<evidence type="ECO:0000256" key="1">
    <source>
        <dbReference type="ARBA" id="ARBA00022603"/>
    </source>
</evidence>
<dbReference type="Gene3D" id="3.40.50.150">
    <property type="entry name" value="Vaccinia Virus protein VP39"/>
    <property type="match status" value="1"/>
</dbReference>
<feature type="domain" description="O-methyltransferase C-terminal" evidence="4">
    <location>
        <begin position="240"/>
        <end position="378"/>
    </location>
</feature>
<dbReference type="Proteomes" id="UP000504637">
    <property type="component" value="Unplaced"/>
</dbReference>
<reference evidence="6" key="3">
    <citation type="submission" date="2025-08" db="UniProtKB">
        <authorList>
            <consortium name="RefSeq"/>
        </authorList>
    </citation>
    <scope>IDENTIFICATION</scope>
    <source>
        <strain evidence="6">CBS 342.82</strain>
    </source>
</reference>
<sequence length="404" mass="45175">MTATPDLDVRNTEDILVLAKLIASETEKVAAYLAHNHLAFPSFDLDGPPASLISTEAVDIEAARLAVIVATQRLRNLILGPKDYLLSFLSNDLLGLHFVARYNLAARVPIHGSATYEDLAQATTTGKADKPAVPVSVARRLLRQAMMKNVFRETPDGTGVVHTAVSRRLVEEPMLSHWMRFNLDENWKAAANELDALERWPHSDEPKRGQRFAHAMSLHARSPLFAVDHLSSSYDWAALGSSTVVDFPQLKIIVQDLEPVIQQATSGGINSSQLSDRVTFMAHDFFEPQTVVADIYLLRWILHNWSDKHCVRILRALTPALKPGARIVINEDVRSSFGSAVPSRWREEKMRSADLTMLQLFNGKERDLQEWQDLLEMADPRFHFRNVSKPAGSALSVMEAVWTG</sequence>
<dbReference type="PROSITE" id="PS51683">
    <property type="entry name" value="SAM_OMT_II"/>
    <property type="match status" value="1"/>
</dbReference>
<dbReference type="SUPFAM" id="SSF53335">
    <property type="entry name" value="S-adenosyl-L-methionine-dependent methyltransferases"/>
    <property type="match status" value="1"/>
</dbReference>
<reference evidence="6" key="2">
    <citation type="submission" date="2020-04" db="EMBL/GenBank/DDBJ databases">
        <authorList>
            <consortium name="NCBI Genome Project"/>
        </authorList>
    </citation>
    <scope>NUCLEOTIDE SEQUENCE</scope>
    <source>
        <strain evidence="6">CBS 342.82</strain>
    </source>
</reference>
<dbReference type="InterPro" id="IPR016461">
    <property type="entry name" value="COMT-like"/>
</dbReference>
<dbReference type="RefSeq" id="XP_033463436.1">
    <property type="nucleotide sequence ID" value="XM_033606255.1"/>
</dbReference>
<dbReference type="PANTHER" id="PTHR43712">
    <property type="entry name" value="PUTATIVE (AFU_ORTHOLOGUE AFUA_4G14580)-RELATED"/>
    <property type="match status" value="1"/>
</dbReference>
<evidence type="ECO:0000256" key="3">
    <source>
        <dbReference type="ARBA" id="ARBA00022691"/>
    </source>
</evidence>
<dbReference type="Pfam" id="PF00891">
    <property type="entry name" value="Methyltransf_2"/>
    <property type="match status" value="1"/>
</dbReference>
<accession>A0A6J3MEH1</accession>
<evidence type="ECO:0000259" key="4">
    <source>
        <dbReference type="Pfam" id="PF00891"/>
    </source>
</evidence>
<protein>
    <submittedName>
        <fullName evidence="6">S-adenosyl-L-methionine-dependent methyltransferase</fullName>
    </submittedName>
</protein>
<keyword evidence="5" id="KW-1185">Reference proteome</keyword>
<dbReference type="OrthoDB" id="1606438at2759"/>